<dbReference type="HOGENOM" id="CLU_155233_2_0_6"/>
<feature type="signal peptide" evidence="1">
    <location>
        <begin position="1"/>
        <end position="24"/>
    </location>
</feature>
<dbReference type="RefSeq" id="WP_025800294.1">
    <property type="nucleotide sequence ID" value="NZ_CP009706.1"/>
</dbReference>
<dbReference type="Proteomes" id="UP000029986">
    <property type="component" value="Chromosome"/>
</dbReference>
<evidence type="ECO:0000313" key="3">
    <source>
        <dbReference type="Proteomes" id="UP000029986"/>
    </source>
</evidence>
<evidence type="ECO:0008006" key="4">
    <source>
        <dbReference type="Google" id="ProtNLM"/>
    </source>
</evidence>
<feature type="chain" id="PRO_5001932282" description="Type 1 fimbrial protein" evidence="1">
    <location>
        <begin position="25"/>
        <end position="101"/>
    </location>
</feature>
<dbReference type="KEGG" id="hav:AT03_17835"/>
<keyword evidence="3" id="KW-1185">Reference proteome</keyword>
<sequence length="101" mass="11425">MSLYRSFLLLITAMTLMFSNYIHAADGVIHFIGSVVDSDCNISQIQSSFQASCYRNGKVFRQTTIINESNGKVLLPENLGWTQIEPVGEEKNLKLLTINYY</sequence>
<keyword evidence="1" id="KW-0732">Signal</keyword>
<dbReference type="EMBL" id="CP009706">
    <property type="protein sequence ID" value="AIU74071.1"/>
    <property type="molecule type" value="Genomic_DNA"/>
</dbReference>
<dbReference type="OrthoDB" id="6046808at2"/>
<dbReference type="PATRIC" id="fig|1453496.5.peg.3664"/>
<accession>A0A097R5Q5</accession>
<name>A0A097R5Q5_HAFAL</name>
<organism evidence="2 3">
    <name type="scientific">Hafnia alvei FB1</name>
    <dbReference type="NCBI Taxonomy" id="1453496"/>
    <lineage>
        <taxon>Bacteria</taxon>
        <taxon>Pseudomonadati</taxon>
        <taxon>Pseudomonadota</taxon>
        <taxon>Gammaproteobacteria</taxon>
        <taxon>Enterobacterales</taxon>
        <taxon>Hafniaceae</taxon>
        <taxon>Hafnia</taxon>
    </lineage>
</organism>
<evidence type="ECO:0000256" key="1">
    <source>
        <dbReference type="SAM" id="SignalP"/>
    </source>
</evidence>
<gene>
    <name evidence="2" type="ORF">AT03_17835</name>
</gene>
<protein>
    <recommendedName>
        <fullName evidence="4">Type 1 fimbrial protein</fullName>
    </recommendedName>
</protein>
<reference evidence="2 3" key="1">
    <citation type="journal article" date="2014" name="Gut Pathog.">
        <title>Gene clusters of Hafnia alvei strain FB1 important in survival and pathogenesis: a draft genome perspective.</title>
        <authorList>
            <person name="Tan J.Y."/>
            <person name="Yin W.F."/>
            <person name="Chan K.G."/>
        </authorList>
    </citation>
    <scope>NUCLEOTIDE SEQUENCE [LARGE SCALE GENOMIC DNA]</scope>
    <source>
        <strain evidence="2 3">FB1</strain>
    </source>
</reference>
<evidence type="ECO:0000313" key="2">
    <source>
        <dbReference type="EMBL" id="AIU74071.1"/>
    </source>
</evidence>
<dbReference type="AlphaFoldDB" id="A0A097R5Q5"/>
<proteinExistence type="predicted"/>